<protein>
    <recommendedName>
        <fullName evidence="4">Ubiquitin-like protease family profile domain-containing protein</fullName>
    </recommendedName>
</protein>
<dbReference type="EMBL" id="JBCGBO010000004">
    <property type="protein sequence ID" value="KAK9208663.1"/>
    <property type="molecule type" value="Genomic_DNA"/>
</dbReference>
<dbReference type="SUPFAM" id="SSF54001">
    <property type="entry name" value="Cysteine proteinases"/>
    <property type="match status" value="1"/>
</dbReference>
<dbReference type="InterPro" id="IPR038765">
    <property type="entry name" value="Papain-like_cys_pep_sf"/>
</dbReference>
<name>A0AAP0QUD9_9ROSI</name>
<proteinExistence type="predicted"/>
<feature type="region of interest" description="Disordered" evidence="1">
    <location>
        <begin position="1"/>
        <end position="32"/>
    </location>
</feature>
<sequence>MKISSKKVGQQLDIDDVSSDNDDEDDLNEKQLKKRAYNVIENEESKKRAIHVEEESDSHKAMPPVGIEEASPDHKILCHGDETIMRMKISEDIEHILSQAEEHSRILKMKRCEEIERFLTMAQELLRFQGKKVYFEDLIYGQCDISTYITIEDCSVLAYFEEKLYEELKRIEMTMKYKFINPAAVSLSGRANTNKSRIDRTKIIVSQLEGIQSGQLCFMPYNPNAMARLNVKESASSNKVKVNWATVKAPRQPDNVECGFYVMSYMQDIIADNNFFGKKTYNEEEIDEIRKEWASFVLEKL</sequence>
<feature type="compositionally biased region" description="Basic and acidic residues" evidence="1">
    <location>
        <begin position="44"/>
        <end position="60"/>
    </location>
</feature>
<feature type="compositionally biased region" description="Acidic residues" evidence="1">
    <location>
        <begin position="13"/>
        <end position="27"/>
    </location>
</feature>
<evidence type="ECO:0008006" key="4">
    <source>
        <dbReference type="Google" id="ProtNLM"/>
    </source>
</evidence>
<reference evidence="2 3" key="1">
    <citation type="submission" date="2024-05" db="EMBL/GenBank/DDBJ databases">
        <title>Haplotype-resolved chromosome-level genome assembly of Huyou (Citrus changshanensis).</title>
        <authorList>
            <person name="Miao C."/>
            <person name="Chen W."/>
            <person name="Wu Y."/>
            <person name="Wang L."/>
            <person name="Zhao S."/>
            <person name="Grierson D."/>
            <person name="Xu C."/>
            <person name="Chen K."/>
        </authorList>
    </citation>
    <scope>NUCLEOTIDE SEQUENCE [LARGE SCALE GENOMIC DNA]</scope>
    <source>
        <strain evidence="2">01-14</strain>
        <tissue evidence="2">Leaf</tissue>
    </source>
</reference>
<keyword evidence="3" id="KW-1185">Reference proteome</keyword>
<accession>A0AAP0QUD9</accession>
<feature type="region of interest" description="Disordered" evidence="1">
    <location>
        <begin position="44"/>
        <end position="66"/>
    </location>
</feature>
<dbReference type="AlphaFoldDB" id="A0AAP0QUD9"/>
<dbReference type="Gene3D" id="3.40.395.10">
    <property type="entry name" value="Adenoviral Proteinase, Chain A"/>
    <property type="match status" value="1"/>
</dbReference>
<dbReference type="Proteomes" id="UP001428341">
    <property type="component" value="Unassembled WGS sequence"/>
</dbReference>
<gene>
    <name evidence="2" type="ORF">WN944_001023</name>
</gene>
<evidence type="ECO:0000256" key="1">
    <source>
        <dbReference type="SAM" id="MobiDB-lite"/>
    </source>
</evidence>
<evidence type="ECO:0000313" key="3">
    <source>
        <dbReference type="Proteomes" id="UP001428341"/>
    </source>
</evidence>
<organism evidence="2 3">
    <name type="scientific">Citrus x changshan-huyou</name>
    <dbReference type="NCBI Taxonomy" id="2935761"/>
    <lineage>
        <taxon>Eukaryota</taxon>
        <taxon>Viridiplantae</taxon>
        <taxon>Streptophyta</taxon>
        <taxon>Embryophyta</taxon>
        <taxon>Tracheophyta</taxon>
        <taxon>Spermatophyta</taxon>
        <taxon>Magnoliopsida</taxon>
        <taxon>eudicotyledons</taxon>
        <taxon>Gunneridae</taxon>
        <taxon>Pentapetalae</taxon>
        <taxon>rosids</taxon>
        <taxon>malvids</taxon>
        <taxon>Sapindales</taxon>
        <taxon>Rutaceae</taxon>
        <taxon>Aurantioideae</taxon>
        <taxon>Citrus</taxon>
    </lineage>
</organism>
<comment type="caution">
    <text evidence="2">The sequence shown here is derived from an EMBL/GenBank/DDBJ whole genome shotgun (WGS) entry which is preliminary data.</text>
</comment>
<evidence type="ECO:0000313" key="2">
    <source>
        <dbReference type="EMBL" id="KAK9208663.1"/>
    </source>
</evidence>